<dbReference type="Gene3D" id="3.40.250.10">
    <property type="entry name" value="Rhodanese-like domain"/>
    <property type="match status" value="1"/>
</dbReference>
<evidence type="ECO:0000313" key="2">
    <source>
        <dbReference type="EMBL" id="AXA83340.1"/>
    </source>
</evidence>
<dbReference type="OrthoDB" id="9814704at2"/>
<dbReference type="PANTHER" id="PTHR44086">
    <property type="entry name" value="THIOSULFATE SULFURTRANSFERASE RDL2, MITOCHONDRIAL-RELATED"/>
    <property type="match status" value="1"/>
</dbReference>
<gene>
    <name evidence="2" type="ORF">DCD74_00315</name>
</gene>
<dbReference type="InterPro" id="IPR001763">
    <property type="entry name" value="Rhodanese-like_dom"/>
</dbReference>
<dbReference type="PANTHER" id="PTHR44086:SF10">
    <property type="entry name" value="THIOSULFATE SULFURTRANSFERASE_RHODANESE-LIKE DOMAIN-CONTAINING PROTEIN 3"/>
    <property type="match status" value="1"/>
</dbReference>
<dbReference type="EMBL" id="CP029556">
    <property type="protein sequence ID" value="AXA83340.1"/>
    <property type="molecule type" value="Genomic_DNA"/>
</dbReference>
<name>A0A344J2T0_9GAMM</name>
<reference evidence="3" key="1">
    <citation type="submission" date="2018-05" db="EMBL/GenBank/DDBJ databases">
        <title>Luteimonas pekinense sp. nov., isolated from human Meibomian gland secretions, Beijing, China.</title>
        <authorList>
            <person name="Wen T."/>
            <person name="Bai H."/>
            <person name="Lv H."/>
        </authorList>
    </citation>
    <scope>NUCLEOTIDE SEQUENCE [LARGE SCALE GENOMIC DNA]</scope>
    <source>
        <strain evidence="3">83-4</strain>
    </source>
</reference>
<keyword evidence="2" id="KW-0808">Transferase</keyword>
<dbReference type="PROSITE" id="PS00380">
    <property type="entry name" value="RHODANESE_1"/>
    <property type="match status" value="1"/>
</dbReference>
<dbReference type="SUPFAM" id="SSF52821">
    <property type="entry name" value="Rhodanese/Cell cycle control phosphatase"/>
    <property type="match status" value="1"/>
</dbReference>
<accession>A0A344J2T0</accession>
<dbReference type="AlphaFoldDB" id="A0A344J2T0"/>
<evidence type="ECO:0000259" key="1">
    <source>
        <dbReference type="PROSITE" id="PS50206"/>
    </source>
</evidence>
<dbReference type="InterPro" id="IPR001307">
    <property type="entry name" value="Thiosulphate_STrfase_CS"/>
</dbReference>
<dbReference type="CDD" id="cd00158">
    <property type="entry name" value="RHOD"/>
    <property type="match status" value="1"/>
</dbReference>
<sequence>MPALTAFDLVADARQRIREVAPAAFHANAGDAVLIDVREPAEFDTGHLPGAINIPRGVLEFQVDAHPAVANATDPALAHRERPLVLYCRTGGRAALAADNLQKLGFADVRSIAGGIEAWREAGLPVVTR</sequence>
<dbReference type="KEGG" id="lue:DCD74_00315"/>
<proteinExistence type="predicted"/>
<dbReference type="Pfam" id="PF00581">
    <property type="entry name" value="Rhodanese"/>
    <property type="match status" value="1"/>
</dbReference>
<dbReference type="RefSeq" id="WP_112925562.1">
    <property type="nucleotide sequence ID" value="NZ_CP029556.1"/>
</dbReference>
<dbReference type="PROSITE" id="PS50206">
    <property type="entry name" value="RHODANESE_3"/>
    <property type="match status" value="1"/>
</dbReference>
<dbReference type="Proteomes" id="UP000251842">
    <property type="component" value="Chromosome"/>
</dbReference>
<dbReference type="InterPro" id="IPR036873">
    <property type="entry name" value="Rhodanese-like_dom_sf"/>
</dbReference>
<feature type="domain" description="Rhodanese" evidence="1">
    <location>
        <begin position="28"/>
        <end position="128"/>
    </location>
</feature>
<dbReference type="GO" id="GO:0004792">
    <property type="term" value="F:thiosulfate-cyanide sulfurtransferase activity"/>
    <property type="evidence" value="ECO:0007669"/>
    <property type="project" value="InterPro"/>
</dbReference>
<evidence type="ECO:0000313" key="3">
    <source>
        <dbReference type="Proteomes" id="UP000251842"/>
    </source>
</evidence>
<keyword evidence="3" id="KW-1185">Reference proteome</keyword>
<protein>
    <submittedName>
        <fullName evidence="2">Sulfurtransferase</fullName>
    </submittedName>
</protein>
<dbReference type="SMART" id="SM00450">
    <property type="entry name" value="RHOD"/>
    <property type="match status" value="1"/>
</dbReference>
<organism evidence="2 3">
    <name type="scientific">Solilutibacter oculi</name>
    <dbReference type="NCBI Taxonomy" id="2698682"/>
    <lineage>
        <taxon>Bacteria</taxon>
        <taxon>Pseudomonadati</taxon>
        <taxon>Pseudomonadota</taxon>
        <taxon>Gammaproteobacteria</taxon>
        <taxon>Lysobacterales</taxon>
        <taxon>Lysobacteraceae</taxon>
        <taxon>Solilutibacter</taxon>
    </lineage>
</organism>